<dbReference type="Gene3D" id="1.20.1250.20">
    <property type="entry name" value="MFS general substrate transporter like domains"/>
    <property type="match status" value="1"/>
</dbReference>
<dbReference type="InterPro" id="IPR036259">
    <property type="entry name" value="MFS_trans_sf"/>
</dbReference>
<dbReference type="PRINTS" id="PR01988">
    <property type="entry name" value="EXPORTERBACE"/>
</dbReference>
<feature type="transmembrane region" description="Helical" evidence="7">
    <location>
        <begin position="364"/>
        <end position="386"/>
    </location>
</feature>
<dbReference type="InterPro" id="IPR022324">
    <property type="entry name" value="Bacilysin_exporter_BacE_put"/>
</dbReference>
<feature type="transmembrane region" description="Helical" evidence="7">
    <location>
        <begin position="57"/>
        <end position="80"/>
    </location>
</feature>
<gene>
    <name evidence="9" type="ORF">F4Y42_05580</name>
</gene>
<comment type="caution">
    <text evidence="9">The sequence shown here is derived from an EMBL/GenBank/DDBJ whole genome shotgun (WGS) entry which is preliminary data.</text>
</comment>
<feature type="transmembrane region" description="Helical" evidence="7">
    <location>
        <begin position="266"/>
        <end position="286"/>
    </location>
</feature>
<accession>A0A6B0YPA0</accession>
<evidence type="ECO:0000256" key="6">
    <source>
        <dbReference type="ARBA" id="ARBA00023136"/>
    </source>
</evidence>
<dbReference type="PROSITE" id="PS50850">
    <property type="entry name" value="MFS"/>
    <property type="match status" value="1"/>
</dbReference>
<evidence type="ECO:0000256" key="5">
    <source>
        <dbReference type="ARBA" id="ARBA00022989"/>
    </source>
</evidence>
<evidence type="ECO:0000256" key="7">
    <source>
        <dbReference type="SAM" id="Phobius"/>
    </source>
</evidence>
<feature type="domain" description="Major facilitator superfamily (MFS) profile" evidence="8">
    <location>
        <begin position="22"/>
        <end position="418"/>
    </location>
</feature>
<dbReference type="GO" id="GO:0005886">
    <property type="term" value="C:plasma membrane"/>
    <property type="evidence" value="ECO:0007669"/>
    <property type="project" value="UniProtKB-SubCell"/>
</dbReference>
<proteinExistence type="predicted"/>
<comment type="subcellular location">
    <subcellularLocation>
        <location evidence="1">Cell membrane</location>
        <topology evidence="1">Multi-pass membrane protein</topology>
    </subcellularLocation>
</comment>
<protein>
    <submittedName>
        <fullName evidence="9">MFS transporter</fullName>
    </submittedName>
</protein>
<evidence type="ECO:0000259" key="8">
    <source>
        <dbReference type="PROSITE" id="PS50850"/>
    </source>
</evidence>
<feature type="transmembrane region" description="Helical" evidence="7">
    <location>
        <begin position="231"/>
        <end position="254"/>
    </location>
</feature>
<keyword evidence="2" id="KW-0813">Transport</keyword>
<evidence type="ECO:0000256" key="3">
    <source>
        <dbReference type="ARBA" id="ARBA00022475"/>
    </source>
</evidence>
<organism evidence="9">
    <name type="scientific">Caldilineaceae bacterium SB0664_bin_27</name>
    <dbReference type="NCBI Taxonomy" id="2605260"/>
    <lineage>
        <taxon>Bacteria</taxon>
        <taxon>Bacillati</taxon>
        <taxon>Chloroflexota</taxon>
        <taxon>Caldilineae</taxon>
        <taxon>Caldilineales</taxon>
        <taxon>Caldilineaceae</taxon>
    </lineage>
</organism>
<dbReference type="EMBL" id="VXRG01000049">
    <property type="protein sequence ID" value="MXY92904.1"/>
    <property type="molecule type" value="Genomic_DNA"/>
</dbReference>
<feature type="transmembrane region" description="Helical" evidence="7">
    <location>
        <begin position="392"/>
        <end position="415"/>
    </location>
</feature>
<dbReference type="SUPFAM" id="SSF103473">
    <property type="entry name" value="MFS general substrate transporter"/>
    <property type="match status" value="1"/>
</dbReference>
<keyword evidence="3" id="KW-1003">Cell membrane</keyword>
<dbReference type="Pfam" id="PF07690">
    <property type="entry name" value="MFS_1"/>
    <property type="match status" value="1"/>
</dbReference>
<keyword evidence="4 7" id="KW-0812">Transmembrane</keyword>
<feature type="transmembrane region" description="Helical" evidence="7">
    <location>
        <begin position="334"/>
        <end position="352"/>
    </location>
</feature>
<keyword evidence="5 7" id="KW-1133">Transmembrane helix</keyword>
<dbReference type="AlphaFoldDB" id="A0A6B0YPA0"/>
<evidence type="ECO:0000256" key="2">
    <source>
        <dbReference type="ARBA" id="ARBA00022448"/>
    </source>
</evidence>
<dbReference type="InterPro" id="IPR020846">
    <property type="entry name" value="MFS_dom"/>
</dbReference>
<dbReference type="CDD" id="cd06173">
    <property type="entry name" value="MFS_MefA_like"/>
    <property type="match status" value="1"/>
</dbReference>
<feature type="transmembrane region" description="Helical" evidence="7">
    <location>
        <begin position="87"/>
        <end position="106"/>
    </location>
</feature>
<name>A0A6B0YPA0_9CHLR</name>
<evidence type="ECO:0000256" key="1">
    <source>
        <dbReference type="ARBA" id="ARBA00004651"/>
    </source>
</evidence>
<feature type="transmembrane region" description="Helical" evidence="7">
    <location>
        <begin position="307"/>
        <end position="328"/>
    </location>
</feature>
<keyword evidence="6 7" id="KW-0472">Membrane</keyword>
<dbReference type="InterPro" id="IPR011701">
    <property type="entry name" value="MFS"/>
</dbReference>
<reference evidence="9" key="1">
    <citation type="submission" date="2019-09" db="EMBL/GenBank/DDBJ databases">
        <title>Characterisation of the sponge microbiome using genome-centric metagenomics.</title>
        <authorList>
            <person name="Engelberts J.P."/>
            <person name="Robbins S.J."/>
            <person name="De Goeij J.M."/>
            <person name="Aranda M."/>
            <person name="Bell S.C."/>
            <person name="Webster N.S."/>
        </authorList>
    </citation>
    <scope>NUCLEOTIDE SEQUENCE</scope>
    <source>
        <strain evidence="9">SB0664_bin_27</strain>
    </source>
</reference>
<sequence length="422" mass="44872">MTANPATETAVSYTDLLRNNRNFRYLWFGQIVSLLGDWFNLVASAALVGMLTQSGLAVGSLFVVRMLAPFLVSPIAGVVADRYNRKYVLIAADLIRAAVVLAFLFVRNPGDVWLLYTLTAVQMAMSGFFDPAHTAILPDISNPRELGAVNALSSATWSVMLALGAALGGLFSGTFGMYPAFVLDTFTFLLSAALLAQIRMPATLASEGADKTVAAAVGQYLRGLRYLRAHLDVLVVALQKATMALFLATAFQVIQVSIAQQVFTVGQGGGISLGLMFGLTGVGSGLGPIAARKLTGDDPRSLKEAIAYGYLLAIAGMMVTAPLLSLPMVLLGSFIRSIGSGIIWVFSTHLLLQMAPDEVRGRVFASDFMFFYLGSAVASSLVGAALDTSLTITSIIWALAALSVVPTVLWTLWVVKGRREVV</sequence>
<dbReference type="GO" id="GO:0022857">
    <property type="term" value="F:transmembrane transporter activity"/>
    <property type="evidence" value="ECO:0007669"/>
    <property type="project" value="InterPro"/>
</dbReference>
<feature type="transmembrane region" description="Helical" evidence="7">
    <location>
        <begin position="25"/>
        <end position="51"/>
    </location>
</feature>
<evidence type="ECO:0000256" key="4">
    <source>
        <dbReference type="ARBA" id="ARBA00022692"/>
    </source>
</evidence>
<dbReference type="PANTHER" id="PTHR43266:SF2">
    <property type="entry name" value="MAJOR FACILITATOR SUPERFAMILY (MFS) PROFILE DOMAIN-CONTAINING PROTEIN"/>
    <property type="match status" value="1"/>
</dbReference>
<evidence type="ECO:0000313" key="9">
    <source>
        <dbReference type="EMBL" id="MXY92904.1"/>
    </source>
</evidence>
<dbReference type="PANTHER" id="PTHR43266">
    <property type="entry name" value="MACROLIDE-EFFLUX PROTEIN"/>
    <property type="match status" value="1"/>
</dbReference>